<comment type="caution">
    <text evidence="1">The sequence shown here is derived from an EMBL/GenBank/DDBJ whole genome shotgun (WGS) entry which is preliminary data.</text>
</comment>
<reference evidence="1" key="1">
    <citation type="submission" date="2020-07" db="EMBL/GenBank/DDBJ databases">
        <title>Clarias magur genome sequencing, assembly and annotation.</title>
        <authorList>
            <person name="Kushwaha B."/>
            <person name="Kumar R."/>
            <person name="Das P."/>
            <person name="Joshi C.G."/>
            <person name="Kumar D."/>
            <person name="Nagpure N.S."/>
            <person name="Pandey M."/>
            <person name="Agarwal S."/>
            <person name="Srivastava S."/>
            <person name="Singh M."/>
            <person name="Sahoo L."/>
            <person name="Jayasankar P."/>
            <person name="Meher P.K."/>
            <person name="Koringa P.G."/>
            <person name="Iquebal M.A."/>
            <person name="Das S.P."/>
            <person name="Bit A."/>
            <person name="Patnaik S."/>
            <person name="Patel N."/>
            <person name="Shah T.M."/>
            <person name="Hinsu A."/>
            <person name="Jena J.K."/>
        </authorList>
    </citation>
    <scope>NUCLEOTIDE SEQUENCE</scope>
    <source>
        <strain evidence="1">CIFAMagur01</strain>
        <tissue evidence="1">Testis</tissue>
    </source>
</reference>
<accession>A0A8J4XE88</accession>
<proteinExistence type="predicted"/>
<protein>
    <submittedName>
        <fullName evidence="1">Pentatricopeptide repeat-containing protein</fullName>
    </submittedName>
</protein>
<organism evidence="1 2">
    <name type="scientific">Clarias magur</name>
    <name type="common">Asian catfish</name>
    <name type="synonym">Macropteronotus magur</name>
    <dbReference type="NCBI Taxonomy" id="1594786"/>
    <lineage>
        <taxon>Eukaryota</taxon>
        <taxon>Metazoa</taxon>
        <taxon>Chordata</taxon>
        <taxon>Craniata</taxon>
        <taxon>Vertebrata</taxon>
        <taxon>Euteleostomi</taxon>
        <taxon>Actinopterygii</taxon>
        <taxon>Neopterygii</taxon>
        <taxon>Teleostei</taxon>
        <taxon>Ostariophysi</taxon>
        <taxon>Siluriformes</taxon>
        <taxon>Clariidae</taxon>
        <taxon>Clarias</taxon>
    </lineage>
</organism>
<evidence type="ECO:0000313" key="2">
    <source>
        <dbReference type="Proteomes" id="UP000727407"/>
    </source>
</evidence>
<keyword evidence="2" id="KW-1185">Reference proteome</keyword>
<gene>
    <name evidence="1" type="primary">pkd1l1</name>
    <name evidence="1" type="ORF">DAT39_008949</name>
</gene>
<name>A0A8J4XE88_CLAMG</name>
<dbReference type="Proteomes" id="UP000727407">
    <property type="component" value="Unassembled WGS sequence"/>
</dbReference>
<sequence>MAIRLSSRTTCNFTEEKKKDLSTWRTQKLAFPLGICNTAEPIKVLAQYQIGNLQPSA</sequence>
<dbReference type="EMBL" id="QNUK01000115">
    <property type="protein sequence ID" value="KAF5901290.1"/>
    <property type="molecule type" value="Genomic_DNA"/>
</dbReference>
<dbReference type="AlphaFoldDB" id="A0A8J4XE88"/>
<evidence type="ECO:0000313" key="1">
    <source>
        <dbReference type="EMBL" id="KAF5901290.1"/>
    </source>
</evidence>